<reference evidence="3 4" key="1">
    <citation type="submission" date="2020-08" db="EMBL/GenBank/DDBJ databases">
        <title>Cohnella phylogeny.</title>
        <authorList>
            <person name="Dunlap C."/>
        </authorList>
    </citation>
    <scope>NUCLEOTIDE SEQUENCE [LARGE SCALE GENOMIC DNA]</scope>
    <source>
        <strain evidence="3 4">CBP 2801</strain>
    </source>
</reference>
<keyword evidence="4" id="KW-1185">Reference proteome</keyword>
<organism evidence="3 4">
    <name type="scientific">Cohnella zeiphila</name>
    <dbReference type="NCBI Taxonomy" id="2761120"/>
    <lineage>
        <taxon>Bacteria</taxon>
        <taxon>Bacillati</taxon>
        <taxon>Bacillota</taxon>
        <taxon>Bacilli</taxon>
        <taxon>Bacillales</taxon>
        <taxon>Paenibacillaceae</taxon>
        <taxon>Cohnella</taxon>
    </lineage>
</organism>
<name>A0A7X0VY61_9BACL</name>
<feature type="domain" description="GFO/IDH/MocA-like oxidoreductase" evidence="2">
    <location>
        <begin position="131"/>
        <end position="248"/>
    </location>
</feature>
<dbReference type="RefSeq" id="WP_185130288.1">
    <property type="nucleotide sequence ID" value="NZ_JACJVO010000021.1"/>
</dbReference>
<accession>A0A7X0VY61</accession>
<dbReference type="Gene3D" id="3.40.50.720">
    <property type="entry name" value="NAD(P)-binding Rossmann-like Domain"/>
    <property type="match status" value="1"/>
</dbReference>
<evidence type="ECO:0000313" key="3">
    <source>
        <dbReference type="EMBL" id="MBB6732623.1"/>
    </source>
</evidence>
<dbReference type="InterPro" id="IPR055170">
    <property type="entry name" value="GFO_IDH_MocA-like_dom"/>
</dbReference>
<dbReference type="AlphaFoldDB" id="A0A7X0VY61"/>
<dbReference type="InterPro" id="IPR036291">
    <property type="entry name" value="NAD(P)-bd_dom_sf"/>
</dbReference>
<dbReference type="Pfam" id="PF01408">
    <property type="entry name" value="GFO_IDH_MocA"/>
    <property type="match status" value="1"/>
</dbReference>
<dbReference type="Pfam" id="PF22725">
    <property type="entry name" value="GFO_IDH_MocA_C3"/>
    <property type="match status" value="1"/>
</dbReference>
<evidence type="ECO:0000313" key="4">
    <source>
        <dbReference type="Proteomes" id="UP000564644"/>
    </source>
</evidence>
<sequence length="330" mass="35437">MIRIAILSYWHVHAKDYARQAAQHPDAAITALWDEDPVRGRAQAEALGVPYYGNLEELLAKPDIDAVIVTAPTTMHREVLTAAAEAGKHIFTEKVLAPTVRECREILKAVRRKGVRLMVSLPRLHAPFALAAKEAIGQGKLGELTLVRARLSHRGALSGELPDYFFLPEQTAGGAMIDLGCHPMVVTRLLLGMPESVSASYGYITGRDVEDNAAAVLRYPGGALGIVEAGFASRSPFLLEAHGTEGSLTFSAHSRKMIVAGTASGAGTLEEWPLPDAPPSPMDQWLSEIRSGTSDDRNAGFALDLTQLMEAANLSARADRAVRLSEIGEA</sequence>
<evidence type="ECO:0000259" key="1">
    <source>
        <dbReference type="Pfam" id="PF01408"/>
    </source>
</evidence>
<protein>
    <submittedName>
        <fullName evidence="3">Gfo/Idh/MocA family oxidoreductase</fullName>
    </submittedName>
</protein>
<dbReference type="GO" id="GO:0000166">
    <property type="term" value="F:nucleotide binding"/>
    <property type="evidence" value="ECO:0007669"/>
    <property type="project" value="InterPro"/>
</dbReference>
<gene>
    <name evidence="3" type="ORF">H7C18_17000</name>
</gene>
<dbReference type="Gene3D" id="3.30.360.10">
    <property type="entry name" value="Dihydrodipicolinate Reductase, domain 2"/>
    <property type="match status" value="1"/>
</dbReference>
<dbReference type="PANTHER" id="PTHR43377:SF1">
    <property type="entry name" value="BILIVERDIN REDUCTASE A"/>
    <property type="match status" value="1"/>
</dbReference>
<proteinExistence type="predicted"/>
<dbReference type="InterPro" id="IPR051450">
    <property type="entry name" value="Gfo/Idh/MocA_Oxidoreductases"/>
</dbReference>
<dbReference type="Proteomes" id="UP000564644">
    <property type="component" value="Unassembled WGS sequence"/>
</dbReference>
<evidence type="ECO:0000259" key="2">
    <source>
        <dbReference type="Pfam" id="PF22725"/>
    </source>
</evidence>
<dbReference type="EMBL" id="JACJVO010000021">
    <property type="protein sequence ID" value="MBB6732623.1"/>
    <property type="molecule type" value="Genomic_DNA"/>
</dbReference>
<dbReference type="PANTHER" id="PTHR43377">
    <property type="entry name" value="BILIVERDIN REDUCTASE A"/>
    <property type="match status" value="1"/>
</dbReference>
<dbReference type="SUPFAM" id="SSF55347">
    <property type="entry name" value="Glyceraldehyde-3-phosphate dehydrogenase-like, C-terminal domain"/>
    <property type="match status" value="1"/>
</dbReference>
<dbReference type="SUPFAM" id="SSF51735">
    <property type="entry name" value="NAD(P)-binding Rossmann-fold domains"/>
    <property type="match status" value="1"/>
</dbReference>
<dbReference type="InterPro" id="IPR000683">
    <property type="entry name" value="Gfo/Idh/MocA-like_OxRdtase_N"/>
</dbReference>
<comment type="caution">
    <text evidence="3">The sequence shown here is derived from an EMBL/GenBank/DDBJ whole genome shotgun (WGS) entry which is preliminary data.</text>
</comment>
<feature type="domain" description="Gfo/Idh/MocA-like oxidoreductase N-terminal" evidence="1">
    <location>
        <begin position="14"/>
        <end position="119"/>
    </location>
</feature>